<comment type="catalytic activity">
    <reaction evidence="1">
        <text>4 hydroquinone + O2 = 4 benzosemiquinone + 2 H2O</text>
        <dbReference type="Rhea" id="RHEA:11276"/>
        <dbReference type="ChEBI" id="CHEBI:15377"/>
        <dbReference type="ChEBI" id="CHEBI:15379"/>
        <dbReference type="ChEBI" id="CHEBI:17594"/>
        <dbReference type="ChEBI" id="CHEBI:17977"/>
        <dbReference type="EC" id="1.10.3.2"/>
    </reaction>
</comment>
<feature type="domain" description="Plastocyanin-like" evidence="16">
    <location>
        <begin position="405"/>
        <end position="545"/>
    </location>
</feature>
<dbReference type="InterPro" id="IPR034285">
    <property type="entry name" value="CuRO_2_LCC"/>
</dbReference>
<evidence type="ECO:0000256" key="14">
    <source>
        <dbReference type="SAM" id="MobiDB-lite"/>
    </source>
</evidence>
<dbReference type="InterPro" id="IPR001117">
    <property type="entry name" value="Cu-oxidase_2nd"/>
</dbReference>
<feature type="domain" description="Plastocyanin-like" evidence="17">
    <location>
        <begin position="25"/>
        <end position="134"/>
    </location>
</feature>
<evidence type="ECO:0000259" key="17">
    <source>
        <dbReference type="Pfam" id="PF07732"/>
    </source>
</evidence>
<dbReference type="GO" id="GO:0005507">
    <property type="term" value="F:copper ion binding"/>
    <property type="evidence" value="ECO:0007669"/>
    <property type="project" value="InterPro"/>
</dbReference>
<keyword evidence="10" id="KW-0677">Repeat</keyword>
<evidence type="ECO:0000313" key="18">
    <source>
        <dbReference type="EMBL" id="CAD6253466.1"/>
    </source>
</evidence>
<evidence type="ECO:0000313" key="19">
    <source>
        <dbReference type="Proteomes" id="UP000604825"/>
    </source>
</evidence>
<evidence type="ECO:0000256" key="3">
    <source>
        <dbReference type="ARBA" id="ARBA00002075"/>
    </source>
</evidence>
<evidence type="ECO:0000259" key="16">
    <source>
        <dbReference type="Pfam" id="PF07731"/>
    </source>
</evidence>
<keyword evidence="13" id="KW-0439">Lignin degradation</keyword>
<dbReference type="PANTHER" id="PTHR11709">
    <property type="entry name" value="MULTI-COPPER OXIDASE"/>
    <property type="match status" value="1"/>
</dbReference>
<protein>
    <recommendedName>
        <fullName evidence="6">laccase</fullName>
        <ecNumber evidence="6">1.10.3.2</ecNumber>
    </recommendedName>
</protein>
<feature type="region of interest" description="Disordered" evidence="14">
    <location>
        <begin position="302"/>
        <end position="321"/>
    </location>
</feature>
<keyword evidence="12" id="KW-0186">Copper</keyword>
<dbReference type="InterPro" id="IPR045087">
    <property type="entry name" value="Cu-oxidase_fam"/>
</dbReference>
<evidence type="ECO:0000256" key="7">
    <source>
        <dbReference type="ARBA" id="ARBA00022523"/>
    </source>
</evidence>
<keyword evidence="11" id="KW-0560">Oxidoreductase</keyword>
<comment type="similarity">
    <text evidence="5">Belongs to the multicopper oxidase family.</text>
</comment>
<dbReference type="Pfam" id="PF07731">
    <property type="entry name" value="Cu-oxidase_2"/>
    <property type="match status" value="1"/>
</dbReference>
<comment type="caution">
    <text evidence="18">The sequence shown here is derived from an EMBL/GenBank/DDBJ whole genome shotgun (WGS) entry which is preliminary data.</text>
</comment>
<dbReference type="PANTHER" id="PTHR11709:SF356">
    <property type="entry name" value="LACCASE"/>
    <property type="match status" value="1"/>
</dbReference>
<dbReference type="GO" id="GO:0048046">
    <property type="term" value="C:apoplast"/>
    <property type="evidence" value="ECO:0007669"/>
    <property type="project" value="UniProtKB-SubCell"/>
</dbReference>
<evidence type="ECO:0000256" key="1">
    <source>
        <dbReference type="ARBA" id="ARBA00000349"/>
    </source>
</evidence>
<dbReference type="CDD" id="cd13849">
    <property type="entry name" value="CuRO_1_LCC_plant"/>
    <property type="match status" value="1"/>
</dbReference>
<organism evidence="18 19">
    <name type="scientific">Miscanthus lutarioriparius</name>
    <dbReference type="NCBI Taxonomy" id="422564"/>
    <lineage>
        <taxon>Eukaryota</taxon>
        <taxon>Viridiplantae</taxon>
        <taxon>Streptophyta</taxon>
        <taxon>Embryophyta</taxon>
        <taxon>Tracheophyta</taxon>
        <taxon>Spermatophyta</taxon>
        <taxon>Magnoliopsida</taxon>
        <taxon>Liliopsida</taxon>
        <taxon>Poales</taxon>
        <taxon>Poaceae</taxon>
        <taxon>PACMAD clade</taxon>
        <taxon>Panicoideae</taxon>
        <taxon>Andropogonodae</taxon>
        <taxon>Andropogoneae</taxon>
        <taxon>Saccharinae</taxon>
        <taxon>Miscanthus</taxon>
    </lineage>
</organism>
<dbReference type="InterPro" id="IPR011706">
    <property type="entry name" value="Cu-oxidase_C"/>
</dbReference>
<keyword evidence="7" id="KW-0052">Apoplast</keyword>
<comment type="cofactor">
    <cofactor evidence="2">
        <name>Cu cation</name>
        <dbReference type="ChEBI" id="CHEBI:23378"/>
    </cofactor>
</comment>
<dbReference type="PROSITE" id="PS00079">
    <property type="entry name" value="MULTICOPPER_OXIDASE1"/>
    <property type="match status" value="1"/>
</dbReference>
<dbReference type="Pfam" id="PF00394">
    <property type="entry name" value="Cu-oxidase"/>
    <property type="match status" value="1"/>
</dbReference>
<feature type="domain" description="Plastocyanin-like" evidence="15">
    <location>
        <begin position="148"/>
        <end position="301"/>
    </location>
</feature>
<sequence>MAVALPMAAAAAAVVEHTFVVSQVGMTHLCQETLVTVVNGQLPGPAIEVTEGDWVAVHVINKSPYNMTIHWHGVKQRLNCWADGVPMITQCPVRPNHSFTYRFNVSRQEATLWWHAHVSCLLGCVHGAFIIRPRHGASSYPFPKPHREVPLVIGEWWQTDLGQIDKSLTNSFFGFNPSSATINGKLGDLNNCSGGLVEEGYVLEVEAGKNYLLRLINAALISEYYFKIAGHKFTVVAADANYVKPYTTDVIAIAPGETVDALLVADAAPERSNYMVALANQPSITNPPFPVTVTRGTLRYLNDGDDPAAAGDDAPPPLGPEMPGLHDMMPSFYFHGNLTSLRLAHPRGRTVPAHVDERLLVTLSMGSVCRNGGESCARGGSIDHSSVVVNGTGEQPQQLYTPLPERPPRPFNFTDRAFIPIGPTEAEAQLEPTRKATTGQRFLYGAAVEVVFQNTAVMQSDYNPMHLHGHDMFVVAQGHGDFDAARDVPARYNLVDPPVRNTVLVPSLGWAAVRFVADNPGVWYLHCHYEFHVAVGMATVFVTEDGPTVGSALPPPPADLPKCGGGHGSSLDAMENDLL</sequence>
<gene>
    <name evidence="18" type="ORF">NCGR_LOCUS37091</name>
</gene>
<evidence type="ECO:0000256" key="2">
    <source>
        <dbReference type="ARBA" id="ARBA00001935"/>
    </source>
</evidence>
<keyword evidence="8" id="KW-0964">Secreted</keyword>
<dbReference type="GO" id="GO:0052716">
    <property type="term" value="F:hydroquinone:oxygen oxidoreductase activity"/>
    <property type="evidence" value="ECO:0007669"/>
    <property type="project" value="UniProtKB-EC"/>
</dbReference>
<evidence type="ECO:0000256" key="5">
    <source>
        <dbReference type="ARBA" id="ARBA00010609"/>
    </source>
</evidence>
<comment type="function">
    <text evidence="3">Lignin degradation and detoxification of lignin-derived products.</text>
</comment>
<keyword evidence="19" id="KW-1185">Reference proteome</keyword>
<comment type="subcellular location">
    <subcellularLocation>
        <location evidence="4">Secreted</location>
        <location evidence="4">Extracellular space</location>
        <location evidence="4">Apoplast</location>
    </subcellularLocation>
</comment>
<dbReference type="AlphaFoldDB" id="A0A811Q336"/>
<evidence type="ECO:0000256" key="11">
    <source>
        <dbReference type="ARBA" id="ARBA00023002"/>
    </source>
</evidence>
<proteinExistence type="inferred from homology"/>
<dbReference type="GO" id="GO:0046274">
    <property type="term" value="P:lignin catabolic process"/>
    <property type="evidence" value="ECO:0007669"/>
    <property type="project" value="UniProtKB-KW"/>
</dbReference>
<evidence type="ECO:0000256" key="9">
    <source>
        <dbReference type="ARBA" id="ARBA00022723"/>
    </source>
</evidence>
<dbReference type="InterPro" id="IPR002355">
    <property type="entry name" value="Cu_oxidase_Cu_BS"/>
</dbReference>
<dbReference type="SUPFAM" id="SSF49503">
    <property type="entry name" value="Cupredoxins"/>
    <property type="match status" value="3"/>
</dbReference>
<keyword evidence="9" id="KW-0479">Metal-binding</keyword>
<dbReference type="Proteomes" id="UP000604825">
    <property type="component" value="Unassembled WGS sequence"/>
</dbReference>
<evidence type="ECO:0000256" key="12">
    <source>
        <dbReference type="ARBA" id="ARBA00023008"/>
    </source>
</evidence>
<dbReference type="OrthoDB" id="2121828at2759"/>
<reference evidence="18" key="1">
    <citation type="submission" date="2020-10" db="EMBL/GenBank/DDBJ databases">
        <authorList>
            <person name="Han B."/>
            <person name="Lu T."/>
            <person name="Zhao Q."/>
            <person name="Huang X."/>
            <person name="Zhao Y."/>
        </authorList>
    </citation>
    <scope>NUCLEOTIDE SEQUENCE</scope>
</reference>
<evidence type="ECO:0000259" key="15">
    <source>
        <dbReference type="Pfam" id="PF00394"/>
    </source>
</evidence>
<dbReference type="EMBL" id="CAJGYO010000009">
    <property type="protein sequence ID" value="CAD6253466.1"/>
    <property type="molecule type" value="Genomic_DNA"/>
</dbReference>
<dbReference type="InterPro" id="IPR034288">
    <property type="entry name" value="CuRO_1_LCC"/>
</dbReference>
<evidence type="ECO:0000256" key="6">
    <source>
        <dbReference type="ARBA" id="ARBA00012297"/>
    </source>
</evidence>
<accession>A0A811Q336</accession>
<dbReference type="PROSITE" id="PS00080">
    <property type="entry name" value="MULTICOPPER_OXIDASE2"/>
    <property type="match status" value="1"/>
</dbReference>
<name>A0A811Q336_9POAL</name>
<evidence type="ECO:0000256" key="13">
    <source>
        <dbReference type="ARBA" id="ARBA00023185"/>
    </source>
</evidence>
<dbReference type="EC" id="1.10.3.2" evidence="6"/>
<evidence type="ECO:0000256" key="8">
    <source>
        <dbReference type="ARBA" id="ARBA00022525"/>
    </source>
</evidence>
<dbReference type="Pfam" id="PF07732">
    <property type="entry name" value="Cu-oxidase_3"/>
    <property type="match status" value="1"/>
</dbReference>
<dbReference type="Gene3D" id="2.60.40.420">
    <property type="entry name" value="Cupredoxins - blue copper proteins"/>
    <property type="match status" value="3"/>
</dbReference>
<dbReference type="CDD" id="cd13875">
    <property type="entry name" value="CuRO_2_LCC_plant"/>
    <property type="match status" value="1"/>
</dbReference>
<dbReference type="InterPro" id="IPR008972">
    <property type="entry name" value="Cupredoxin"/>
</dbReference>
<dbReference type="InterPro" id="IPR011707">
    <property type="entry name" value="Cu-oxidase-like_N"/>
</dbReference>
<dbReference type="InterPro" id="IPR033138">
    <property type="entry name" value="Cu_oxidase_CS"/>
</dbReference>
<evidence type="ECO:0000256" key="4">
    <source>
        <dbReference type="ARBA" id="ARBA00004271"/>
    </source>
</evidence>
<evidence type="ECO:0000256" key="10">
    <source>
        <dbReference type="ARBA" id="ARBA00022737"/>
    </source>
</evidence>